<reference evidence="1" key="1">
    <citation type="journal article" date="2020" name="Stud. Mycol.">
        <title>101 Dothideomycetes genomes: a test case for predicting lifestyles and emergence of pathogens.</title>
        <authorList>
            <person name="Haridas S."/>
            <person name="Albert R."/>
            <person name="Binder M."/>
            <person name="Bloem J."/>
            <person name="Labutti K."/>
            <person name="Salamov A."/>
            <person name="Andreopoulos B."/>
            <person name="Baker S."/>
            <person name="Barry K."/>
            <person name="Bills G."/>
            <person name="Bluhm B."/>
            <person name="Cannon C."/>
            <person name="Castanera R."/>
            <person name="Culley D."/>
            <person name="Daum C."/>
            <person name="Ezra D."/>
            <person name="Gonzalez J."/>
            <person name="Henrissat B."/>
            <person name="Kuo A."/>
            <person name="Liang C."/>
            <person name="Lipzen A."/>
            <person name="Lutzoni F."/>
            <person name="Magnuson J."/>
            <person name="Mondo S."/>
            <person name="Nolan M."/>
            <person name="Ohm R."/>
            <person name="Pangilinan J."/>
            <person name="Park H.-J."/>
            <person name="Ramirez L."/>
            <person name="Alfaro M."/>
            <person name="Sun H."/>
            <person name="Tritt A."/>
            <person name="Yoshinaga Y."/>
            <person name="Zwiers L.-H."/>
            <person name="Turgeon B."/>
            <person name="Goodwin S."/>
            <person name="Spatafora J."/>
            <person name="Crous P."/>
            <person name="Grigoriev I."/>
        </authorList>
    </citation>
    <scope>NUCLEOTIDE SEQUENCE</scope>
    <source>
        <strain evidence="1">CBS 123094</strain>
    </source>
</reference>
<dbReference type="AlphaFoldDB" id="A0A6A5WFL0"/>
<dbReference type="Proteomes" id="UP000799779">
    <property type="component" value="Unassembled WGS sequence"/>
</dbReference>
<name>A0A6A5WFL0_9PLEO</name>
<protein>
    <submittedName>
        <fullName evidence="1">Uncharacterized protein</fullName>
    </submittedName>
</protein>
<evidence type="ECO:0000313" key="1">
    <source>
        <dbReference type="EMBL" id="KAF2000683.1"/>
    </source>
</evidence>
<gene>
    <name evidence="1" type="ORF">P154DRAFT_522290</name>
</gene>
<proteinExistence type="predicted"/>
<sequence>MLCDTIPSLPKPCATWAFFLAAAADVLQSSSDIRMHPVTFSSFNILFSVQKWMTYSLDLQTPLFEAVSRQAPSAASLRQAFDKKHSPCLDLLASSRPL</sequence>
<dbReference type="EMBL" id="ML977587">
    <property type="protein sequence ID" value="KAF2000683.1"/>
    <property type="molecule type" value="Genomic_DNA"/>
</dbReference>
<evidence type="ECO:0000313" key="2">
    <source>
        <dbReference type="Proteomes" id="UP000799779"/>
    </source>
</evidence>
<accession>A0A6A5WFL0</accession>
<organism evidence="1 2">
    <name type="scientific">Amniculicola lignicola CBS 123094</name>
    <dbReference type="NCBI Taxonomy" id="1392246"/>
    <lineage>
        <taxon>Eukaryota</taxon>
        <taxon>Fungi</taxon>
        <taxon>Dikarya</taxon>
        <taxon>Ascomycota</taxon>
        <taxon>Pezizomycotina</taxon>
        <taxon>Dothideomycetes</taxon>
        <taxon>Pleosporomycetidae</taxon>
        <taxon>Pleosporales</taxon>
        <taxon>Amniculicolaceae</taxon>
        <taxon>Amniculicola</taxon>
    </lineage>
</organism>
<keyword evidence="2" id="KW-1185">Reference proteome</keyword>